<evidence type="ECO:0000313" key="5">
    <source>
        <dbReference type="Proteomes" id="UP000677537"/>
    </source>
</evidence>
<proteinExistence type="inferred from homology"/>
<dbReference type="PANTHER" id="PTHR30203">
    <property type="entry name" value="OUTER MEMBRANE CATION EFFLUX PROTEIN"/>
    <property type="match status" value="1"/>
</dbReference>
<accession>A0A940MYM5</accession>
<evidence type="ECO:0000256" key="2">
    <source>
        <dbReference type="SAM" id="MobiDB-lite"/>
    </source>
</evidence>
<name>A0A940MYM5_9PROT</name>
<evidence type="ECO:0000313" key="4">
    <source>
        <dbReference type="EMBL" id="MBP0493254.1"/>
    </source>
</evidence>
<evidence type="ECO:0000256" key="1">
    <source>
        <dbReference type="ARBA" id="ARBA00007613"/>
    </source>
</evidence>
<dbReference type="SUPFAM" id="SSF56954">
    <property type="entry name" value="Outer membrane efflux proteins (OEP)"/>
    <property type="match status" value="1"/>
</dbReference>
<keyword evidence="3" id="KW-0732">Signal</keyword>
<reference evidence="4" key="1">
    <citation type="submission" date="2021-03" db="EMBL/GenBank/DDBJ databases">
        <authorList>
            <person name="So Y."/>
        </authorList>
    </citation>
    <scope>NUCLEOTIDE SEQUENCE</scope>
    <source>
        <strain evidence="4">SG15</strain>
    </source>
</reference>
<comment type="caution">
    <text evidence="4">The sequence shown here is derived from an EMBL/GenBank/DDBJ whole genome shotgun (WGS) entry which is preliminary data.</text>
</comment>
<comment type="similarity">
    <text evidence="1">Belongs to the outer membrane factor (OMF) (TC 1.B.17) family.</text>
</comment>
<keyword evidence="5" id="KW-1185">Reference proteome</keyword>
<feature type="compositionally biased region" description="Pro residues" evidence="2">
    <location>
        <begin position="83"/>
        <end position="95"/>
    </location>
</feature>
<evidence type="ECO:0000256" key="3">
    <source>
        <dbReference type="SAM" id="SignalP"/>
    </source>
</evidence>
<dbReference type="Gene3D" id="1.20.1600.10">
    <property type="entry name" value="Outer membrane efflux proteins (OEP)"/>
    <property type="match status" value="1"/>
</dbReference>
<dbReference type="InterPro" id="IPR003423">
    <property type="entry name" value="OMP_efflux"/>
</dbReference>
<dbReference type="Proteomes" id="UP000677537">
    <property type="component" value="Unassembled WGS sequence"/>
</dbReference>
<protein>
    <submittedName>
        <fullName evidence="4">TolC family protein</fullName>
    </submittedName>
</protein>
<feature type="chain" id="PRO_5036899560" evidence="3">
    <location>
        <begin position="26"/>
        <end position="542"/>
    </location>
</feature>
<gene>
    <name evidence="4" type="ORF">J5Y10_10755</name>
</gene>
<dbReference type="AlphaFoldDB" id="A0A940MYM5"/>
<feature type="signal peptide" evidence="3">
    <location>
        <begin position="1"/>
        <end position="25"/>
    </location>
</feature>
<dbReference type="Pfam" id="PF02321">
    <property type="entry name" value="OEP"/>
    <property type="match status" value="1"/>
</dbReference>
<organism evidence="4 5">
    <name type="scientific">Roseomonas indoligenes</name>
    <dbReference type="NCBI Taxonomy" id="2820811"/>
    <lineage>
        <taxon>Bacteria</taxon>
        <taxon>Pseudomonadati</taxon>
        <taxon>Pseudomonadota</taxon>
        <taxon>Alphaproteobacteria</taxon>
        <taxon>Acetobacterales</taxon>
        <taxon>Roseomonadaceae</taxon>
        <taxon>Roseomonas</taxon>
    </lineage>
</organism>
<dbReference type="PANTHER" id="PTHR30203:SF30">
    <property type="entry name" value="OUTER MEMBRANE PROTEIN-RELATED"/>
    <property type="match status" value="1"/>
</dbReference>
<sequence>MTRLQPAVLAAALLASTALASTALAQGVVGPAPTRPVPALPGATAPVAGAPAPLPAVQAPVLQGPVVAPVVPDATSPAAVPAVPTPRPLPPPRPTRAPSTMEVPIRAPALTLAEAETMLLDRNLAVVAARRGVDITRAQRLVADTNPAGSVGYSQTTAQVNERSRFSGYNGGRYISPLNNASVNLSFTIERGGKRELRRRLADQNISVAEAQVLDALRGQLLALRQAFISALQARANLQVALANRSSLNGTEGLLSRQVRDGAIPESDLLRFQASRLPFEQDVANAAQAYAVAAAQVAALLGQDASRTSEAAARGVGRDPVAAILAGMPFDLRGDFTNTPPLDVTRETLADALPNRPDVLVASRNVNAADANSRLAEAARSRDLSVSGSVTRTELSQDLPESSRRLRANDTLGIGVSIPIFTSRITEGNIAVANAQRGQAQAQAQAALATAQADLAVAWATYVQSRALLDLTTGAALRRAEEAYRSTEAAYLAGGRTLLDTLDALRTLNATRVAANAARAAYLNALAGLEQATGVEGIAPRL</sequence>
<feature type="region of interest" description="Disordered" evidence="2">
    <location>
        <begin position="76"/>
        <end position="100"/>
    </location>
</feature>
<dbReference type="InterPro" id="IPR010131">
    <property type="entry name" value="MdtP/NodT-like"/>
</dbReference>
<dbReference type="RefSeq" id="WP_209373414.1">
    <property type="nucleotide sequence ID" value="NZ_JAGIZA010000005.1"/>
</dbReference>
<dbReference type="GO" id="GO:0015562">
    <property type="term" value="F:efflux transmembrane transporter activity"/>
    <property type="evidence" value="ECO:0007669"/>
    <property type="project" value="InterPro"/>
</dbReference>
<dbReference type="EMBL" id="JAGIZA010000005">
    <property type="protein sequence ID" value="MBP0493254.1"/>
    <property type="molecule type" value="Genomic_DNA"/>
</dbReference>